<accession>A0A6J6QFK4</accession>
<evidence type="ECO:0000313" key="1">
    <source>
        <dbReference type="EMBL" id="CAB4709556.1"/>
    </source>
</evidence>
<reference evidence="1" key="1">
    <citation type="submission" date="2020-05" db="EMBL/GenBank/DDBJ databases">
        <authorList>
            <person name="Chiriac C."/>
            <person name="Salcher M."/>
            <person name="Ghai R."/>
            <person name="Kavagutti S V."/>
        </authorList>
    </citation>
    <scope>NUCLEOTIDE SEQUENCE</scope>
</reference>
<organism evidence="1">
    <name type="scientific">freshwater metagenome</name>
    <dbReference type="NCBI Taxonomy" id="449393"/>
    <lineage>
        <taxon>unclassified sequences</taxon>
        <taxon>metagenomes</taxon>
        <taxon>ecological metagenomes</taxon>
    </lineage>
</organism>
<proteinExistence type="predicted"/>
<dbReference type="EMBL" id="CAEZXN010000066">
    <property type="protein sequence ID" value="CAB4709556.1"/>
    <property type="molecule type" value="Genomic_DNA"/>
</dbReference>
<protein>
    <submittedName>
        <fullName evidence="1">Unannotated protein</fullName>
    </submittedName>
</protein>
<gene>
    <name evidence="1" type="ORF">UFOPK2423_01650</name>
</gene>
<sequence>MVVLATFDLCYKVSARGDIGNDGVPKFTDLGFECIAAIEEDHFIAALFDQLIDLLRLEVHAATYDAIFINL</sequence>
<dbReference type="AlphaFoldDB" id="A0A6J6QFK4"/>
<name>A0A6J6QFK4_9ZZZZ</name>